<dbReference type="GO" id="GO:0016301">
    <property type="term" value="F:kinase activity"/>
    <property type="evidence" value="ECO:0007669"/>
    <property type="project" value="UniProtKB-KW"/>
</dbReference>
<gene>
    <name evidence="1" type="ORF">CFP75_43490</name>
</gene>
<keyword evidence="2" id="KW-1185">Reference proteome</keyword>
<organism evidence="1 2">
    <name type="scientific">Amycolatopsis alba DSM 44262</name>
    <dbReference type="NCBI Taxonomy" id="1125972"/>
    <lineage>
        <taxon>Bacteria</taxon>
        <taxon>Bacillati</taxon>
        <taxon>Actinomycetota</taxon>
        <taxon>Actinomycetes</taxon>
        <taxon>Pseudonocardiales</taxon>
        <taxon>Pseudonocardiaceae</taxon>
        <taxon>Amycolatopsis</taxon>
    </lineage>
</organism>
<keyword evidence="1" id="KW-0808">Transferase</keyword>
<comment type="caution">
    <text evidence="1">The sequence shown here is derived from an EMBL/GenBank/DDBJ whole genome shotgun (WGS) entry which is preliminary data.</text>
</comment>
<sequence>GFLAATLRGDAPATRLRRGHLQAAATLLTHDDVGTPLPESVVETLLGADEAAWAAAKLTDKGLVGG</sequence>
<name>A0A229R449_AMYAL</name>
<dbReference type="Proteomes" id="UP000215563">
    <property type="component" value="Unassembled WGS sequence"/>
</dbReference>
<protein>
    <submittedName>
        <fullName evidence="1">Sugar kinase</fullName>
    </submittedName>
</protein>
<evidence type="ECO:0000313" key="2">
    <source>
        <dbReference type="Proteomes" id="UP000215563"/>
    </source>
</evidence>
<keyword evidence="1" id="KW-0418">Kinase</keyword>
<dbReference type="AlphaFoldDB" id="A0A229R449"/>
<dbReference type="EMBL" id="NMQU01000228">
    <property type="protein sequence ID" value="OXM41221.1"/>
    <property type="molecule type" value="Genomic_DNA"/>
</dbReference>
<accession>A0A229R449</accession>
<proteinExistence type="predicted"/>
<feature type="non-terminal residue" evidence="1">
    <location>
        <position position="1"/>
    </location>
</feature>
<reference evidence="1 2" key="1">
    <citation type="submission" date="2017-07" db="EMBL/GenBank/DDBJ databases">
        <title>Amycolatopsis alba DSM 44262 Genome sequencing and assembly.</title>
        <authorList>
            <person name="Kaur N."/>
            <person name="Mayilraj S."/>
        </authorList>
    </citation>
    <scope>NUCLEOTIDE SEQUENCE [LARGE SCALE GENOMIC DNA]</scope>
    <source>
        <strain evidence="1 2">DSM 44262</strain>
    </source>
</reference>
<evidence type="ECO:0000313" key="1">
    <source>
        <dbReference type="EMBL" id="OXM41221.1"/>
    </source>
</evidence>